<dbReference type="NCBIfam" id="TIGR00154">
    <property type="entry name" value="ispE"/>
    <property type="match status" value="1"/>
</dbReference>
<keyword evidence="9" id="KW-0414">Isoprene biosynthesis</keyword>
<feature type="active site" evidence="9">
    <location>
        <position position="177"/>
    </location>
</feature>
<evidence type="ECO:0000259" key="10">
    <source>
        <dbReference type="Pfam" id="PF00288"/>
    </source>
</evidence>
<comment type="similarity">
    <text evidence="1 9">Belongs to the GHMP kinase family. IspE subfamily.</text>
</comment>
<feature type="domain" description="GHMP kinase C-terminal" evidence="11">
    <location>
        <begin position="245"/>
        <end position="320"/>
    </location>
</feature>
<dbReference type="InterPro" id="IPR020568">
    <property type="entry name" value="Ribosomal_Su5_D2-typ_SF"/>
</dbReference>
<dbReference type="PANTHER" id="PTHR43527">
    <property type="entry name" value="4-DIPHOSPHOCYTIDYL-2-C-METHYL-D-ERYTHRITOL KINASE, CHLOROPLASTIC"/>
    <property type="match status" value="1"/>
</dbReference>
<evidence type="ECO:0000256" key="9">
    <source>
        <dbReference type="HAMAP-Rule" id="MF_00061"/>
    </source>
</evidence>
<comment type="caution">
    <text evidence="9">Lacks conserved residue(s) required for the propagation of feature annotation.</text>
</comment>
<feature type="domain" description="GHMP kinase N-terminal" evidence="10">
    <location>
        <begin position="107"/>
        <end position="182"/>
    </location>
</feature>
<sequence>MGLRAACGTAAVTGVLRIRAYAKINLHLRIGPRRGDGYHEIDSILHRISWYDDLELRLRRDGQIRLAVEPAPDAAVPEAGPHAAGAGASPAAAVQLGGGGVPTGPANLAWRAARLLQEACGLSLGADIRLVKRIAAGSGLGGGSADAAAVLRALRRLWRVALDAATLRRLAERLGADVPFLVGGRAARVRGKGERIQPLPAWPGLAVVLVPVQRMVSTAWAYAQWDRWRPRAAEDVWRPDGGAVAAAVARRDLDALARLARNDFEPLVAAHVPEVGAAVDALYREGAVLARMSGSGPAVWGIFAREEAARRACQRLADAFAGVRLVRTL</sequence>
<keyword evidence="5 9" id="KW-0547">Nucleotide-binding</keyword>
<dbReference type="EC" id="2.7.1.148" evidence="2 9"/>
<evidence type="ECO:0000313" key="12">
    <source>
        <dbReference type="EMBL" id="WPD19140.1"/>
    </source>
</evidence>
<dbReference type="Gene3D" id="3.30.70.890">
    <property type="entry name" value="GHMP kinase, C-terminal domain"/>
    <property type="match status" value="1"/>
</dbReference>
<name>A0ABZ0QNR8_9FIRM</name>
<keyword evidence="7 9" id="KW-0067">ATP-binding</keyword>
<dbReference type="InterPro" id="IPR036554">
    <property type="entry name" value="GHMP_kinase_C_sf"/>
</dbReference>
<dbReference type="InterPro" id="IPR006204">
    <property type="entry name" value="GHMP_kinase_N_dom"/>
</dbReference>
<dbReference type="SUPFAM" id="SSF54211">
    <property type="entry name" value="Ribosomal protein S5 domain 2-like"/>
    <property type="match status" value="1"/>
</dbReference>
<accession>A0ABZ0QNR8</accession>
<comment type="function">
    <text evidence="9">Catalyzes the phosphorylation of the position 2 hydroxy group of 4-diphosphocytidyl-2C-methyl-D-erythritol.</text>
</comment>
<evidence type="ECO:0000256" key="8">
    <source>
        <dbReference type="ARBA" id="ARBA00032554"/>
    </source>
</evidence>
<evidence type="ECO:0000313" key="13">
    <source>
        <dbReference type="Proteomes" id="UP001304683"/>
    </source>
</evidence>
<evidence type="ECO:0000256" key="5">
    <source>
        <dbReference type="ARBA" id="ARBA00022741"/>
    </source>
</evidence>
<evidence type="ECO:0000256" key="4">
    <source>
        <dbReference type="ARBA" id="ARBA00022679"/>
    </source>
</evidence>
<evidence type="ECO:0000256" key="3">
    <source>
        <dbReference type="ARBA" id="ARBA00017473"/>
    </source>
</evidence>
<keyword evidence="13" id="KW-1185">Reference proteome</keyword>
<keyword evidence="4 9" id="KW-0808">Transferase</keyword>
<dbReference type="GO" id="GO:0050515">
    <property type="term" value="F:4-(cytidine 5'-diphospho)-2-C-methyl-D-erythritol kinase activity"/>
    <property type="evidence" value="ECO:0007669"/>
    <property type="project" value="UniProtKB-EC"/>
</dbReference>
<evidence type="ECO:0000259" key="11">
    <source>
        <dbReference type="Pfam" id="PF08544"/>
    </source>
</evidence>
<dbReference type="InterPro" id="IPR014721">
    <property type="entry name" value="Ribsml_uS5_D2-typ_fold_subgr"/>
</dbReference>
<dbReference type="InterPro" id="IPR004424">
    <property type="entry name" value="IspE"/>
</dbReference>
<protein>
    <recommendedName>
        <fullName evidence="3 9">4-diphosphocytidyl-2-C-methyl-D-erythritol kinase</fullName>
        <shortName evidence="9">CMK</shortName>
        <ecNumber evidence="2 9">2.7.1.148</ecNumber>
    </recommendedName>
    <alternativeName>
        <fullName evidence="8 9">4-(cytidine-5'-diphospho)-2-C-methyl-D-erythritol kinase</fullName>
    </alternativeName>
</protein>
<dbReference type="InterPro" id="IPR013750">
    <property type="entry name" value="GHMP_kinase_C_dom"/>
</dbReference>
<organism evidence="12 13">
    <name type="scientific">Thermaerobacter composti</name>
    <dbReference type="NCBI Taxonomy" id="554949"/>
    <lineage>
        <taxon>Bacteria</taxon>
        <taxon>Bacillati</taxon>
        <taxon>Bacillota</taxon>
        <taxon>Clostridia</taxon>
        <taxon>Eubacteriales</taxon>
        <taxon>Clostridiales Family XVII. Incertae Sedis</taxon>
        <taxon>Thermaerobacter</taxon>
    </lineage>
</organism>
<keyword evidence="6 9" id="KW-0418">Kinase</keyword>
<dbReference type="HAMAP" id="MF_00061">
    <property type="entry name" value="IspE"/>
    <property type="match status" value="1"/>
</dbReference>
<evidence type="ECO:0000256" key="6">
    <source>
        <dbReference type="ARBA" id="ARBA00022777"/>
    </source>
</evidence>
<gene>
    <name evidence="9 12" type="primary">ispE</name>
    <name evidence="12" type="ORF">Q5761_00210</name>
</gene>
<dbReference type="Pfam" id="PF08544">
    <property type="entry name" value="GHMP_kinases_C"/>
    <property type="match status" value="1"/>
</dbReference>
<reference evidence="12 13" key="1">
    <citation type="submission" date="2023-08" db="EMBL/GenBank/DDBJ databases">
        <title>Genome sequence of Thermaerobacter compostii strain Ins1, a spore-forming filamentous bacterium isolated from a deep geothermal reservoir.</title>
        <authorList>
            <person name="Bregnard D."/>
            <person name="Gonzalez D."/>
            <person name="Junier P."/>
        </authorList>
    </citation>
    <scope>NUCLEOTIDE SEQUENCE [LARGE SCALE GENOMIC DNA]</scope>
    <source>
        <strain evidence="12 13">Ins1</strain>
    </source>
</reference>
<comment type="pathway">
    <text evidence="9">Isoprenoid biosynthesis; isopentenyl diphosphate biosynthesis via DXP pathway; isopentenyl diphosphate from 1-deoxy-D-xylulose 5-phosphate: step 3/6.</text>
</comment>
<dbReference type="RefSeq" id="WP_318750750.1">
    <property type="nucleotide sequence ID" value="NZ_CP132508.1"/>
</dbReference>
<dbReference type="Gene3D" id="3.30.230.10">
    <property type="match status" value="1"/>
</dbReference>
<feature type="active site" evidence="9">
    <location>
        <position position="23"/>
    </location>
</feature>
<dbReference type="Proteomes" id="UP001304683">
    <property type="component" value="Chromosome"/>
</dbReference>
<evidence type="ECO:0000256" key="7">
    <source>
        <dbReference type="ARBA" id="ARBA00022840"/>
    </source>
</evidence>
<dbReference type="SUPFAM" id="SSF55060">
    <property type="entry name" value="GHMP Kinase, C-terminal domain"/>
    <property type="match status" value="1"/>
</dbReference>
<proteinExistence type="inferred from homology"/>
<dbReference type="PIRSF" id="PIRSF010376">
    <property type="entry name" value="IspE"/>
    <property type="match status" value="1"/>
</dbReference>
<comment type="catalytic activity">
    <reaction evidence="9">
        <text>4-CDP-2-C-methyl-D-erythritol + ATP = 4-CDP-2-C-methyl-D-erythritol 2-phosphate + ADP + H(+)</text>
        <dbReference type="Rhea" id="RHEA:18437"/>
        <dbReference type="ChEBI" id="CHEBI:15378"/>
        <dbReference type="ChEBI" id="CHEBI:30616"/>
        <dbReference type="ChEBI" id="CHEBI:57823"/>
        <dbReference type="ChEBI" id="CHEBI:57919"/>
        <dbReference type="ChEBI" id="CHEBI:456216"/>
        <dbReference type="EC" id="2.7.1.148"/>
    </reaction>
</comment>
<dbReference type="EMBL" id="CP132508">
    <property type="protein sequence ID" value="WPD19140.1"/>
    <property type="molecule type" value="Genomic_DNA"/>
</dbReference>
<dbReference type="PANTHER" id="PTHR43527:SF2">
    <property type="entry name" value="4-DIPHOSPHOCYTIDYL-2-C-METHYL-D-ERYTHRITOL KINASE, CHLOROPLASTIC"/>
    <property type="match status" value="1"/>
</dbReference>
<dbReference type="Pfam" id="PF00288">
    <property type="entry name" value="GHMP_kinases_N"/>
    <property type="match status" value="1"/>
</dbReference>
<evidence type="ECO:0000256" key="1">
    <source>
        <dbReference type="ARBA" id="ARBA00009684"/>
    </source>
</evidence>
<evidence type="ECO:0000256" key="2">
    <source>
        <dbReference type="ARBA" id="ARBA00012052"/>
    </source>
</evidence>